<gene>
    <name evidence="1" type="ordered locus">Mcup_0549</name>
</gene>
<protein>
    <submittedName>
        <fullName evidence="1">Uncharacterized protein</fullName>
    </submittedName>
</protein>
<dbReference type="AlphaFoldDB" id="F4G0N7"/>
<dbReference type="HOGENOM" id="CLU_2340242_0_0_2"/>
<dbReference type="Proteomes" id="UP000007812">
    <property type="component" value="Chromosome"/>
</dbReference>
<evidence type="ECO:0000313" key="2">
    <source>
        <dbReference type="Proteomes" id="UP000007812"/>
    </source>
</evidence>
<organism evidence="1 2">
    <name type="scientific">Metallosphaera cuprina (strain Ar-4)</name>
    <dbReference type="NCBI Taxonomy" id="1006006"/>
    <lineage>
        <taxon>Archaea</taxon>
        <taxon>Thermoproteota</taxon>
        <taxon>Thermoprotei</taxon>
        <taxon>Sulfolobales</taxon>
        <taxon>Sulfolobaceae</taxon>
        <taxon>Metallosphaera</taxon>
    </lineage>
</organism>
<dbReference type="RefSeq" id="WP_013737154.1">
    <property type="nucleotide sequence ID" value="NC_015435.1"/>
</dbReference>
<dbReference type="KEGG" id="mcn:Mcup_0549"/>
<sequence>MIESFYVNHFKVSIITLNEKRIAFMDLSIPCNKEITNLEYINAQLYTRIGEIKKIILCPVNGRAFVCNAVIELNGEYEAEEVYRETESVLRRVGCTP</sequence>
<keyword evidence="2" id="KW-1185">Reference proteome</keyword>
<dbReference type="eggNOG" id="arCOG08333">
    <property type="taxonomic scope" value="Archaea"/>
</dbReference>
<dbReference type="STRING" id="1006006.Mcup_0549"/>
<name>F4G0N7_METCR</name>
<proteinExistence type="predicted"/>
<dbReference type="EMBL" id="CP002656">
    <property type="protein sequence ID" value="AEB94656.1"/>
    <property type="molecule type" value="Genomic_DNA"/>
</dbReference>
<evidence type="ECO:0000313" key="1">
    <source>
        <dbReference type="EMBL" id="AEB94656.1"/>
    </source>
</evidence>
<dbReference type="OrthoDB" id="378402at2157"/>
<reference evidence="1 2" key="1">
    <citation type="journal article" date="2011" name="J. Bacteriol.">
        <title>Complete genome sequence of Metallosphaera cuprina, a metal sulfide-oxidizing archaeon from a hot spring.</title>
        <authorList>
            <person name="Liu L.J."/>
            <person name="You X.Y."/>
            <person name="Zheng H."/>
            <person name="Wang S."/>
            <person name="Jiang C.Y."/>
            <person name="Liu S.J."/>
        </authorList>
    </citation>
    <scope>NUCLEOTIDE SEQUENCE [LARGE SCALE GENOMIC DNA]</scope>
    <source>
        <strain evidence="1 2">Ar-4</strain>
    </source>
</reference>
<dbReference type="GeneID" id="10492742"/>
<accession>F4G0N7</accession>
<dbReference type="PATRIC" id="fig|1006006.8.peg.550"/>